<sequence length="71" mass="8114">MIILVVKLKEMMNRWGSTSVLRMKKITKGHEGTQAIFADQDGAKHGNHDEVGEDKEQIPQDKHDEKENERG</sequence>
<organism evidence="2 3">
    <name type="scientific">Malus domestica</name>
    <name type="common">Apple</name>
    <name type="synonym">Pyrus malus</name>
    <dbReference type="NCBI Taxonomy" id="3750"/>
    <lineage>
        <taxon>Eukaryota</taxon>
        <taxon>Viridiplantae</taxon>
        <taxon>Streptophyta</taxon>
        <taxon>Embryophyta</taxon>
        <taxon>Tracheophyta</taxon>
        <taxon>Spermatophyta</taxon>
        <taxon>Magnoliopsida</taxon>
        <taxon>eudicotyledons</taxon>
        <taxon>Gunneridae</taxon>
        <taxon>Pentapetalae</taxon>
        <taxon>rosids</taxon>
        <taxon>fabids</taxon>
        <taxon>Rosales</taxon>
        <taxon>Rosaceae</taxon>
        <taxon>Amygdaloideae</taxon>
        <taxon>Maleae</taxon>
        <taxon>Malus</taxon>
    </lineage>
</organism>
<dbReference type="Proteomes" id="UP000290289">
    <property type="component" value="Chromosome 2"/>
</dbReference>
<evidence type="ECO:0000313" key="3">
    <source>
        <dbReference type="Proteomes" id="UP000290289"/>
    </source>
</evidence>
<comment type="caution">
    <text evidence="2">The sequence shown here is derived from an EMBL/GenBank/DDBJ whole genome shotgun (WGS) entry which is preliminary data.</text>
</comment>
<evidence type="ECO:0000256" key="1">
    <source>
        <dbReference type="SAM" id="MobiDB-lite"/>
    </source>
</evidence>
<accession>A0A498KF13</accession>
<name>A0A498KF13_MALDO</name>
<reference evidence="2 3" key="1">
    <citation type="submission" date="2018-10" db="EMBL/GenBank/DDBJ databases">
        <title>A high-quality apple genome assembly.</title>
        <authorList>
            <person name="Hu J."/>
        </authorList>
    </citation>
    <scope>NUCLEOTIDE SEQUENCE [LARGE SCALE GENOMIC DNA]</scope>
    <source>
        <strain evidence="3">cv. HFTH1</strain>
        <tissue evidence="2">Young leaf</tissue>
    </source>
</reference>
<dbReference type="AlphaFoldDB" id="A0A498KF13"/>
<proteinExistence type="predicted"/>
<keyword evidence="3" id="KW-1185">Reference proteome</keyword>
<gene>
    <name evidence="2" type="ORF">DVH24_018009</name>
</gene>
<feature type="compositionally biased region" description="Basic and acidic residues" evidence="1">
    <location>
        <begin position="41"/>
        <end position="71"/>
    </location>
</feature>
<evidence type="ECO:0000313" key="2">
    <source>
        <dbReference type="EMBL" id="RXI05967.1"/>
    </source>
</evidence>
<dbReference type="EMBL" id="RDQH01000328">
    <property type="protein sequence ID" value="RXI05967.1"/>
    <property type="molecule type" value="Genomic_DNA"/>
</dbReference>
<feature type="region of interest" description="Disordered" evidence="1">
    <location>
        <begin position="37"/>
        <end position="71"/>
    </location>
</feature>
<protein>
    <submittedName>
        <fullName evidence="2">Uncharacterized protein</fullName>
    </submittedName>
</protein>